<feature type="domain" description="DOC" evidence="4">
    <location>
        <begin position="2273"/>
        <end position="2451"/>
    </location>
</feature>
<dbReference type="EMBL" id="GECU01037488">
    <property type="protein sequence ID" value="JAS70218.1"/>
    <property type="molecule type" value="Transcribed_RNA"/>
</dbReference>
<feature type="compositionally biased region" description="Polar residues" evidence="3">
    <location>
        <begin position="1521"/>
        <end position="1538"/>
    </location>
</feature>
<gene>
    <name evidence="5" type="ORF">g.28900</name>
    <name evidence="6" type="ORF">g.28925</name>
</gene>
<dbReference type="SUPFAM" id="SSF49785">
    <property type="entry name" value="Galactose-binding domain-like"/>
    <property type="match status" value="1"/>
</dbReference>
<dbReference type="GO" id="GO:0046872">
    <property type="term" value="F:metal ion binding"/>
    <property type="evidence" value="ECO:0007669"/>
    <property type="project" value="UniProtKB-KW"/>
</dbReference>
<evidence type="ECO:0000256" key="3">
    <source>
        <dbReference type="SAM" id="MobiDB-lite"/>
    </source>
</evidence>
<dbReference type="Pfam" id="PF08005">
    <property type="entry name" value="PHR"/>
    <property type="match status" value="2"/>
</dbReference>
<feature type="region of interest" description="Disordered" evidence="3">
    <location>
        <begin position="1986"/>
        <end position="2020"/>
    </location>
</feature>
<feature type="compositionally biased region" description="Pro residues" evidence="3">
    <location>
        <begin position="1943"/>
        <end position="1959"/>
    </location>
</feature>
<dbReference type="InterPro" id="IPR012983">
    <property type="entry name" value="PHR"/>
</dbReference>
<proteinExistence type="predicted"/>
<feature type="non-terminal residue" evidence="5">
    <location>
        <position position="2470"/>
    </location>
</feature>
<dbReference type="InterPro" id="IPR038648">
    <property type="entry name" value="PHR_sf"/>
</dbReference>
<dbReference type="InterPro" id="IPR014756">
    <property type="entry name" value="Ig_E-set"/>
</dbReference>
<evidence type="ECO:0000259" key="4">
    <source>
        <dbReference type="PROSITE" id="PS51284"/>
    </source>
</evidence>
<evidence type="ECO:0000313" key="6">
    <source>
        <dbReference type="EMBL" id="JAS75271.1"/>
    </source>
</evidence>
<dbReference type="InterPro" id="IPR004939">
    <property type="entry name" value="APC_su10/DOC_dom"/>
</dbReference>
<feature type="region of interest" description="Disordered" evidence="3">
    <location>
        <begin position="1369"/>
        <end position="1407"/>
    </location>
</feature>
<accession>A0A1B6H6C7</accession>
<name>A0A1B6H6C7_9HEMI</name>
<feature type="region of interest" description="Disordered" evidence="3">
    <location>
        <begin position="1684"/>
        <end position="1705"/>
    </location>
</feature>
<dbReference type="Pfam" id="PF03256">
    <property type="entry name" value="ANAPC10"/>
    <property type="match status" value="1"/>
</dbReference>
<feature type="compositionally biased region" description="Low complexity" evidence="3">
    <location>
        <begin position="1310"/>
        <end position="1322"/>
    </location>
</feature>
<organism evidence="5">
    <name type="scientific">Homalodisca liturata</name>
    <dbReference type="NCBI Taxonomy" id="320908"/>
    <lineage>
        <taxon>Eukaryota</taxon>
        <taxon>Metazoa</taxon>
        <taxon>Ecdysozoa</taxon>
        <taxon>Arthropoda</taxon>
        <taxon>Hexapoda</taxon>
        <taxon>Insecta</taxon>
        <taxon>Pterygota</taxon>
        <taxon>Neoptera</taxon>
        <taxon>Paraneoptera</taxon>
        <taxon>Hemiptera</taxon>
        <taxon>Auchenorrhyncha</taxon>
        <taxon>Membracoidea</taxon>
        <taxon>Cicadellidae</taxon>
        <taxon>Cicadellinae</taxon>
        <taxon>Proconiini</taxon>
        <taxon>Homalodisca</taxon>
    </lineage>
</organism>
<feature type="compositionally biased region" description="Basic residues" evidence="3">
    <location>
        <begin position="1882"/>
        <end position="1892"/>
    </location>
</feature>
<dbReference type="GO" id="GO:0005886">
    <property type="term" value="C:plasma membrane"/>
    <property type="evidence" value="ECO:0007669"/>
    <property type="project" value="TreeGrafter"/>
</dbReference>
<dbReference type="GO" id="GO:0007411">
    <property type="term" value="P:axon guidance"/>
    <property type="evidence" value="ECO:0007669"/>
    <property type="project" value="TreeGrafter"/>
</dbReference>
<feature type="region of interest" description="Disordered" evidence="3">
    <location>
        <begin position="1422"/>
        <end position="1595"/>
    </location>
</feature>
<feature type="compositionally biased region" description="Basic and acidic residues" evidence="3">
    <location>
        <begin position="1552"/>
        <end position="1569"/>
    </location>
</feature>
<dbReference type="GO" id="GO:0005634">
    <property type="term" value="C:nucleus"/>
    <property type="evidence" value="ECO:0007669"/>
    <property type="project" value="TreeGrafter"/>
</dbReference>
<dbReference type="InterPro" id="IPR008979">
    <property type="entry name" value="Galactose-bd-like_sf"/>
</dbReference>
<feature type="region of interest" description="Disordered" evidence="3">
    <location>
        <begin position="1937"/>
        <end position="1959"/>
    </location>
</feature>
<dbReference type="GO" id="GO:0008582">
    <property type="term" value="P:regulation of synaptic assembly at neuromuscular junction"/>
    <property type="evidence" value="ECO:0007669"/>
    <property type="project" value="TreeGrafter"/>
</dbReference>
<evidence type="ECO:0000256" key="1">
    <source>
        <dbReference type="ARBA" id="ARBA00022723"/>
    </source>
</evidence>
<dbReference type="EMBL" id="GECU01032435">
    <property type="protein sequence ID" value="JAS75271.1"/>
    <property type="molecule type" value="Transcribed_RNA"/>
</dbReference>
<keyword evidence="1" id="KW-0479">Metal-binding</keyword>
<reference evidence="5" key="1">
    <citation type="submission" date="2015-11" db="EMBL/GenBank/DDBJ databases">
        <title>De novo transcriptome assembly of four potential Pierce s Disease insect vectors from Arizona vineyards.</title>
        <authorList>
            <person name="Tassone E.E."/>
        </authorList>
    </citation>
    <scope>NUCLEOTIDE SEQUENCE</scope>
</reference>
<evidence type="ECO:0000313" key="5">
    <source>
        <dbReference type="EMBL" id="JAS70218.1"/>
    </source>
</evidence>
<dbReference type="InterPro" id="IPR003646">
    <property type="entry name" value="SH3-like_bac-type"/>
</dbReference>
<dbReference type="Gene3D" id="2.60.120.260">
    <property type="entry name" value="Galactose-binding domain-like"/>
    <property type="match status" value="1"/>
</dbReference>
<feature type="region of interest" description="Disordered" evidence="3">
    <location>
        <begin position="1882"/>
        <end position="1907"/>
    </location>
</feature>
<feature type="compositionally biased region" description="Low complexity" evidence="3">
    <location>
        <begin position="1444"/>
        <end position="1459"/>
    </location>
</feature>
<evidence type="ECO:0000256" key="2">
    <source>
        <dbReference type="ARBA" id="ARBA00022737"/>
    </source>
</evidence>
<dbReference type="GO" id="GO:0061630">
    <property type="term" value="F:ubiquitin protein ligase activity"/>
    <property type="evidence" value="ECO:0007669"/>
    <property type="project" value="TreeGrafter"/>
</dbReference>
<dbReference type="Gene3D" id="2.60.120.820">
    <property type="entry name" value="PHR domain"/>
    <property type="match status" value="2"/>
</dbReference>
<sequence>MVHSEDQVVFYFKSSKKSNNGTDVNAGQIPQLLYRVVTPENQTATRQTDTCEPVYILSKEFSRAVSTECFRSLLSLLQWSWAAFKAGLTQSAVVTVASSSTASHLTALLDLERLVYVCRACLRLLKTYINEIYPNQVSHKKVTQESIRLAECVGDVRALLRTILSDSLPSLRRKNQGSQYSKMSLEVLEECHQTFVACFHAFYPTAFLKWTALCDLLASMDKKGDLDRLVSAVVAALCSPTVRLRSTFPISTSPDGDGHNLLRKQLSPSDNSGLPMMPGMDTHHYPILVEQMSYRSQVEVASMWQFKDVLDHLLDIVTLSIKQALRLEKVTHSSQLVTNSCHLLAKVVAELAAQARGIDEDLEGACGRVMHATPSRFMRTNQTRTWNTGNGSPDAICFTVDRGGVVVAGVGVYGGTGTYDYELELLDDVSNTNNDASHGQRWNSLQLTRGSFGPDDCQADDIVELMFDYPVYIKENVKYAIRLRNHGGRTSNGDGGVSSVKGPDGVTFTFSTCSLNFNGTTPTRGQIPYILYFSNPQDSEGQASSKAMVEAQARRSTLTLAGAIVSRSAELLALARERAEEVTASDVLGSACLVTTLLPLMLAHISPLATSDPRSGVQVLSLIQELLPHVSALNLLSCGMGQSVCSVESISCPDNNHTTTSHHYVWVESDHPYKPATISNYRVVFPECVKWVCVEFSPECGTAQAEDSLQLYIPATNTASATAASTTAPTVPAEDSVPYYPVLHRFSNIPSQWPQSAVVLPGNEVIFSLETASDYMKDEKASFYGFKCLVVGYEGNQVSSDGLRHLETELSFLGGMCAASLMRRDLVLPVSSVDEIDDEVEAVEEIAQQVYTKHASLLGKGFALASAPTINQALEGVLPFSCHCNERLFLRDLVVCTPGTSGGRLARWLQPESHVDPARCQLLYPRDEMRCGWPAVVNLTTKDQYGQVVHVPYLKIEVKAVPIDKKEAGDSRKVRRVSQPDELTFGGHAQPSLDTPYEATVRDQMCYNAITMMKVYENYSFEELRYTSPAVKRTSETMLVRPNSDGTYSATWTPGSVGWYCIHATIDGYTMEEVHKVEVKDPPQGIMPPTQSHTPRKATHQPNRLRKFVARNSAGLRVRAHPSLQSEQIGVVHVNGTIAFVDEIHNDDGVWLRLTQDTIRQYCHNSYPEAWCLQYNQHLGKTLLLPLQEPKTVLDHVVRESRGKPTTSHEIPKVLEATSYKVVKCGASGHNVRSSPSLTAPPIGMLHFGNHITVTCHSINKEGTWVQLDKDTISNCCFNLEEEAWSLAADKNNFVYLRPDKIEKDSEAGPSSSPDVFSPSLSKASQRGFDFSGPDNPTVFPVFTPPSSSVNNSNPFVFGSSVPALPVKDETKTSLKDSSIKSSGPKWFKPAEEPKPPTSKVSYSRDMPPELAGVSVKDLVKAIGESRANGNGVTPPDTPRRLSRSSSPLVSRDSRSSSPVPIPVSGAMQDSMSQRRGSTQSDTSALVSSLTRDLTPSPSGSSLHSAKSVTTPETPRKAQQESDSSSRSMAQAGTQTSPEAVKGHFNIGTGGPKDESRLSPKMGRKDRPSRSIKRAMSPQQQRPPQQEVREPVKEAMSPSVAESLRATFAAFLWHEGIVHDAMACASFLKFHPTLPKQGAMVVTRHTDRARPTMTRHSVEVSTAGSYLHIQPSTLETLTRSAANANASRHRGRGKTGVIQEETTPATAPPQLQTVTVLPPALRCLVFLWEELTSSCLQTFATNAYLPSPSQPAGPVLPKVGGRGKVVGGEAGAAEGEGKLKARKKKEWKGMVVVDMSVPADRGTVHKAPCELCGGVYPQPITYHMRQAHPGCGRHAGGKGYNSRGNFCVGWAGNCGDGGVGGSSWYLVCESCRDKYLQGKKQSSVKKTSRKKTTIVAPSTTKASSPASDIPAIATSQGYLETHVVMKNNAMFLLELSSGADPQPLNPSPPESGGPFPPPGPLQCLHALGVPPSTLVDDCHFLHDERETGRGGRRDIDPTATYSLVSDSMTSDSDSDSSKGRLFHRSVSMGTSGAPWSRHEGDGRVIMMRKRNNSTCDAVNEPVSSLLCVPSAALQRLVPTLCQSAIVSVEKPGIDILGRPVLQFMLQQHNLPCLQAAMRRALHKATCRVYAMQALNWLLRSVTQSTCLHDLLWWLVAALSPAIVEPEPPTSGADPKPDKKEDHDVPGICEHPLSDMSLVGESVQPLASTFHALLQTVADLMLMLPMGSALQQMAVRCWGIRFTQADHMFLHRSHVFSNISKILSRSEEEQDDTSLSMQESHHSTYSQMHSFVEILKDLTPGMEVKASSRQAMVGSLTDNSTETFWESGDEDRNKTKTITLTSPPRSSLHLVYIHIDNCRDLANKVSSVTFQTGPNIEELYKIRTIEVESRATGWFSCTVVDREHSVVRLELKGPDNSLRLRQIRVLGEMEGEPLKQGRQHSALTIQQRNTEAETLKVFRLITSQVFGKLIT</sequence>
<dbReference type="PANTHER" id="PTHR45943:SF1">
    <property type="entry name" value="E3 UBIQUITIN-PROTEIN LIGASE MYCBP2"/>
    <property type="match status" value="1"/>
</dbReference>
<dbReference type="PROSITE" id="PS51284">
    <property type="entry name" value="DOC"/>
    <property type="match status" value="1"/>
</dbReference>
<protein>
    <recommendedName>
        <fullName evidence="4">DOC domain-containing protein</fullName>
    </recommendedName>
</protein>
<feature type="region of interest" description="Disordered" evidence="3">
    <location>
        <begin position="1304"/>
        <end position="1330"/>
    </location>
</feature>
<feature type="compositionally biased region" description="Basic and acidic residues" evidence="3">
    <location>
        <begin position="1986"/>
        <end position="1996"/>
    </location>
</feature>
<feature type="compositionally biased region" description="Basic and acidic residues" evidence="3">
    <location>
        <begin position="1369"/>
        <end position="1379"/>
    </location>
</feature>
<feature type="compositionally biased region" description="Polar residues" evidence="3">
    <location>
        <begin position="1468"/>
        <end position="1513"/>
    </location>
</feature>
<dbReference type="Pfam" id="PF08239">
    <property type="entry name" value="SH3_3"/>
    <property type="match status" value="1"/>
</dbReference>
<dbReference type="SMART" id="SM01337">
    <property type="entry name" value="APC10"/>
    <property type="match status" value="1"/>
</dbReference>
<dbReference type="PANTHER" id="PTHR45943">
    <property type="entry name" value="E3 UBIQUITIN-PROTEIN LIGASE MYCBP2"/>
    <property type="match status" value="1"/>
</dbReference>
<feature type="compositionally biased region" description="Low complexity" evidence="3">
    <location>
        <begin position="1896"/>
        <end position="1907"/>
    </location>
</feature>
<keyword evidence="2" id="KW-0677">Repeat</keyword>
<dbReference type="SUPFAM" id="SSF81296">
    <property type="entry name" value="E set domains"/>
    <property type="match status" value="1"/>
</dbReference>